<proteinExistence type="predicted"/>
<organism evidence="1">
    <name type="scientific">Siphoviridae sp. ctkzC12</name>
    <dbReference type="NCBI Taxonomy" id="2826446"/>
    <lineage>
        <taxon>Viruses</taxon>
        <taxon>Duplodnaviria</taxon>
        <taxon>Heunggongvirae</taxon>
        <taxon>Uroviricota</taxon>
        <taxon>Caudoviricetes</taxon>
    </lineage>
</organism>
<evidence type="ECO:0000313" key="1">
    <source>
        <dbReference type="EMBL" id="DAD74025.1"/>
    </source>
</evidence>
<dbReference type="EMBL" id="BK014750">
    <property type="protein sequence ID" value="DAD74025.1"/>
    <property type="molecule type" value="Genomic_DNA"/>
</dbReference>
<accession>A0A8S5LVG6</accession>
<name>A0A8S5LVG6_9CAUD</name>
<reference evidence="1" key="1">
    <citation type="journal article" date="2021" name="Proc. Natl. Acad. Sci. U.S.A.">
        <title>A Catalog of Tens of Thousands of Viruses from Human Metagenomes Reveals Hidden Associations with Chronic Diseases.</title>
        <authorList>
            <person name="Tisza M.J."/>
            <person name="Buck C.B."/>
        </authorList>
    </citation>
    <scope>NUCLEOTIDE SEQUENCE</scope>
    <source>
        <strain evidence="1">CtkzC12</strain>
    </source>
</reference>
<sequence length="46" mass="5759">MDWYCFSCNSWYCGNCSRWIKDCKSKFRKRTSQRNSKPKQRNLRFN</sequence>
<protein>
    <submittedName>
        <fullName evidence="1">RING/Ubox like zinc-binding domain protein</fullName>
    </submittedName>
</protein>